<dbReference type="EMBL" id="LGUC01000001">
    <property type="protein sequence ID" value="KPN30605.1"/>
    <property type="molecule type" value="Genomic_DNA"/>
</dbReference>
<evidence type="ECO:0000256" key="1">
    <source>
        <dbReference type="SAM" id="MobiDB-lite"/>
    </source>
</evidence>
<feature type="transmembrane region" description="Helical" evidence="2">
    <location>
        <begin position="32"/>
        <end position="51"/>
    </location>
</feature>
<accession>A0A0P7HUZ8</accession>
<reference evidence="4" key="1">
    <citation type="submission" date="2013-11" db="EMBL/GenBank/DDBJ databases">
        <authorList>
            <person name="Hoang H.T."/>
            <person name="Killian M.L."/>
            <person name="Madson D.M."/>
            <person name="Arruda P.H.E."/>
            <person name="Sun D."/>
            <person name="Schwartz K.J."/>
            <person name="Yoon K."/>
        </authorList>
    </citation>
    <scope>NUCLEOTIDE SEQUENCE [LARGE SCALE GENOMIC DNA]</scope>
    <source>
        <strain evidence="4">CDK2</strain>
    </source>
</reference>
<feature type="transmembrane region" description="Helical" evidence="2">
    <location>
        <begin position="7"/>
        <end position="26"/>
    </location>
</feature>
<dbReference type="RefSeq" id="WP_054583525.1">
    <property type="nucleotide sequence ID" value="NZ_LGUC01000001.1"/>
</dbReference>
<keyword evidence="4" id="KW-1185">Reference proteome</keyword>
<dbReference type="Pfam" id="PF26047">
    <property type="entry name" value="DUF8015"/>
    <property type="match status" value="1"/>
</dbReference>
<keyword evidence="2" id="KW-0472">Membrane</keyword>
<evidence type="ECO:0000313" key="4">
    <source>
        <dbReference type="Proteomes" id="UP000050535"/>
    </source>
</evidence>
<evidence type="ECO:0000256" key="2">
    <source>
        <dbReference type="SAM" id="Phobius"/>
    </source>
</evidence>
<proteinExistence type="predicted"/>
<dbReference type="InterPro" id="IPR058328">
    <property type="entry name" value="DUF8015"/>
</dbReference>
<organism evidence="3 4">
    <name type="scientific">Halolamina pelagica</name>
    <dbReference type="NCBI Taxonomy" id="699431"/>
    <lineage>
        <taxon>Archaea</taxon>
        <taxon>Methanobacteriati</taxon>
        <taxon>Methanobacteriota</taxon>
        <taxon>Stenosarchaea group</taxon>
        <taxon>Halobacteria</taxon>
        <taxon>Halobacteriales</taxon>
        <taxon>Haloferacaceae</taxon>
    </lineage>
</organism>
<dbReference type="OrthoDB" id="299397at2157"/>
<keyword evidence="2" id="KW-0812">Transmembrane</keyword>
<protein>
    <submittedName>
        <fullName evidence="3">Uncharacterized protein</fullName>
    </submittedName>
</protein>
<dbReference type="Proteomes" id="UP000050535">
    <property type="component" value="Unassembled WGS sequence"/>
</dbReference>
<sequence length="76" mass="7720">MIGYYDYVLALIPGVLIGVTAALSLFGIPLRGALFLGAGASTIVVAHALFVRSPVPDGYQAPDGPARSESSASNAD</sequence>
<evidence type="ECO:0000313" key="3">
    <source>
        <dbReference type="EMBL" id="KPN30605.1"/>
    </source>
</evidence>
<dbReference type="AlphaFoldDB" id="A0A0P7HUZ8"/>
<feature type="region of interest" description="Disordered" evidence="1">
    <location>
        <begin position="56"/>
        <end position="76"/>
    </location>
</feature>
<comment type="caution">
    <text evidence="3">The sequence shown here is derived from an EMBL/GenBank/DDBJ whole genome shotgun (WGS) entry which is preliminary data.</text>
</comment>
<gene>
    <name evidence="3" type="ORF">SY89_01341</name>
</gene>
<dbReference type="STRING" id="699431.SY89_01341"/>
<name>A0A0P7HUZ8_9EURY</name>
<keyword evidence="2" id="KW-1133">Transmembrane helix</keyword>